<dbReference type="PANTHER" id="PTHR48258">
    <property type="entry name" value="DUF4218 DOMAIN-CONTAINING PROTEIN-RELATED"/>
    <property type="match status" value="1"/>
</dbReference>
<dbReference type="InterPro" id="IPR004242">
    <property type="entry name" value="Transposase_21"/>
</dbReference>
<evidence type="ECO:0000313" key="3">
    <source>
        <dbReference type="Proteomes" id="UP001280121"/>
    </source>
</evidence>
<comment type="caution">
    <text evidence="2">The sequence shown here is derived from an EMBL/GenBank/DDBJ whole genome shotgun (WGS) entry which is preliminary data.</text>
</comment>
<evidence type="ECO:0000259" key="1">
    <source>
        <dbReference type="Pfam" id="PF13960"/>
    </source>
</evidence>
<dbReference type="Pfam" id="PF02992">
    <property type="entry name" value="Transposase_21"/>
    <property type="match status" value="1"/>
</dbReference>
<dbReference type="Pfam" id="PF13960">
    <property type="entry name" value="DUF4218"/>
    <property type="match status" value="1"/>
</dbReference>
<organism evidence="2 3">
    <name type="scientific">Dipteronia dyeriana</name>
    <dbReference type="NCBI Taxonomy" id="168575"/>
    <lineage>
        <taxon>Eukaryota</taxon>
        <taxon>Viridiplantae</taxon>
        <taxon>Streptophyta</taxon>
        <taxon>Embryophyta</taxon>
        <taxon>Tracheophyta</taxon>
        <taxon>Spermatophyta</taxon>
        <taxon>Magnoliopsida</taxon>
        <taxon>eudicotyledons</taxon>
        <taxon>Gunneridae</taxon>
        <taxon>Pentapetalae</taxon>
        <taxon>rosids</taxon>
        <taxon>malvids</taxon>
        <taxon>Sapindales</taxon>
        <taxon>Sapindaceae</taxon>
        <taxon>Hippocastanoideae</taxon>
        <taxon>Acereae</taxon>
        <taxon>Dipteronia</taxon>
    </lineage>
</organism>
<dbReference type="EMBL" id="JANJYI010000004">
    <property type="protein sequence ID" value="KAK2652615.1"/>
    <property type="molecule type" value="Genomic_DNA"/>
</dbReference>
<reference evidence="2" key="1">
    <citation type="journal article" date="2023" name="Plant J.">
        <title>Genome sequences and population genomics provide insights into the demographic history, inbreeding, and mutation load of two 'living fossil' tree species of Dipteronia.</title>
        <authorList>
            <person name="Feng Y."/>
            <person name="Comes H.P."/>
            <person name="Chen J."/>
            <person name="Zhu S."/>
            <person name="Lu R."/>
            <person name="Zhang X."/>
            <person name="Li P."/>
            <person name="Qiu J."/>
            <person name="Olsen K.M."/>
            <person name="Qiu Y."/>
        </authorList>
    </citation>
    <scope>NUCLEOTIDE SEQUENCE</scope>
    <source>
        <strain evidence="2">KIB01</strain>
    </source>
</reference>
<dbReference type="Proteomes" id="UP001280121">
    <property type="component" value="Unassembled WGS sequence"/>
</dbReference>
<feature type="domain" description="DUF4218" evidence="1">
    <location>
        <begin position="213"/>
        <end position="276"/>
    </location>
</feature>
<sequence>MDGRNVRLGIASDGFNPFGNMSNSYSMWPVFVVPYNLPTWKCMKDPFFMMSLLIPEPTAPGIDIDANLKLRHNLDVMHIEKNVRDSVLGTLMNIDGKTKDTYKTRLDLKQMGIRPELHPICVNGQTKLPPACYSLSSTKKKGLCQFLHSIKLPDGMASNISRCVNIRDCKISELKSHDCHIILQRLLPVALRGYLRRDIRKTINELCVFFKELTSKTLKVDVLERLNTDIVLILCKLEKIFPPSFFDIMIHLPIHLAHEAMLASPTQYRWMYPFER</sequence>
<keyword evidence="3" id="KW-1185">Reference proteome</keyword>
<evidence type="ECO:0000313" key="2">
    <source>
        <dbReference type="EMBL" id="KAK2652615.1"/>
    </source>
</evidence>
<gene>
    <name evidence="2" type="ORF">Ddye_012471</name>
</gene>
<proteinExistence type="predicted"/>
<dbReference type="InterPro" id="IPR025452">
    <property type="entry name" value="DUF4218"/>
</dbReference>
<name>A0AAE0CIN9_9ROSI</name>
<dbReference type="PANTHER" id="PTHR48258:SF6">
    <property type="entry name" value="LEUCINE-RICH REPEAT DOMAIN, L DOMAIN-CONTAINING PROTEIN"/>
    <property type="match status" value="1"/>
</dbReference>
<accession>A0AAE0CIN9</accession>
<protein>
    <recommendedName>
        <fullName evidence="1">DUF4218 domain-containing protein</fullName>
    </recommendedName>
</protein>
<dbReference type="AlphaFoldDB" id="A0AAE0CIN9"/>